<accession>A0A7T0BZA8</accession>
<proteinExistence type="predicted"/>
<dbReference type="InterPro" id="IPR001296">
    <property type="entry name" value="Glyco_trans_1"/>
</dbReference>
<dbReference type="AlphaFoldDB" id="A0A7T0BZA8"/>
<feature type="domain" description="Glycosyl transferase family 1" evidence="2">
    <location>
        <begin position="20"/>
        <end position="142"/>
    </location>
</feature>
<organism evidence="3 4">
    <name type="scientific">Candidatus Nitronauta litoralis</name>
    <dbReference type="NCBI Taxonomy" id="2705533"/>
    <lineage>
        <taxon>Bacteria</taxon>
        <taxon>Pseudomonadati</taxon>
        <taxon>Nitrospinota/Tectimicrobiota group</taxon>
        <taxon>Nitrospinota</taxon>
        <taxon>Nitrospinia</taxon>
        <taxon>Nitrospinales</taxon>
        <taxon>Nitrospinaceae</taxon>
        <taxon>Candidatus Nitronauta</taxon>
    </lineage>
</organism>
<evidence type="ECO:0000313" key="4">
    <source>
        <dbReference type="Proteomes" id="UP000594688"/>
    </source>
</evidence>
<dbReference type="PANTHER" id="PTHR12526:SF630">
    <property type="entry name" value="GLYCOSYLTRANSFERASE"/>
    <property type="match status" value="1"/>
</dbReference>
<dbReference type="Proteomes" id="UP000594688">
    <property type="component" value="Chromosome"/>
</dbReference>
<dbReference type="EMBL" id="CP048685">
    <property type="protein sequence ID" value="QPJ63714.1"/>
    <property type="molecule type" value="Genomic_DNA"/>
</dbReference>
<dbReference type="Gene3D" id="3.40.50.2000">
    <property type="entry name" value="Glycogen Phosphorylase B"/>
    <property type="match status" value="2"/>
</dbReference>
<protein>
    <submittedName>
        <fullName evidence="3">Glycosyltransferase family 4 protein</fullName>
    </submittedName>
</protein>
<sequence length="165" mass="18031">MRPARHATRKRGRDPAPEGCHLLLVGPDEEGRERELLALSELVKDRVHRMDFTHHPEHVLSAADVICLPSYREGFGSVLIEASAVGLPAIASKIYGITDAGEEGVTYLLHEPGSVSELTDAMQLLADNTELRHNMGIAARKRASARFSEQQVTGAMVHLYQGLTA</sequence>
<dbReference type="KEGG" id="nli:G3M70_04885"/>
<keyword evidence="3" id="KW-0808">Transferase</keyword>
<dbReference type="PANTHER" id="PTHR12526">
    <property type="entry name" value="GLYCOSYLTRANSFERASE"/>
    <property type="match status" value="1"/>
</dbReference>
<dbReference type="SUPFAM" id="SSF53756">
    <property type="entry name" value="UDP-Glycosyltransferase/glycogen phosphorylase"/>
    <property type="match status" value="1"/>
</dbReference>
<feature type="compositionally biased region" description="Basic residues" evidence="1">
    <location>
        <begin position="1"/>
        <end position="12"/>
    </location>
</feature>
<evidence type="ECO:0000256" key="1">
    <source>
        <dbReference type="SAM" id="MobiDB-lite"/>
    </source>
</evidence>
<evidence type="ECO:0000313" key="3">
    <source>
        <dbReference type="EMBL" id="QPJ63714.1"/>
    </source>
</evidence>
<evidence type="ECO:0000259" key="2">
    <source>
        <dbReference type="Pfam" id="PF00534"/>
    </source>
</evidence>
<name>A0A7T0BZA8_9BACT</name>
<reference evidence="3 4" key="1">
    <citation type="submission" date="2020-02" db="EMBL/GenBank/DDBJ databases">
        <title>Genomic and physiological characterization of two novel Nitrospinaceae genera.</title>
        <authorList>
            <person name="Mueller A.J."/>
            <person name="Jung M.-Y."/>
            <person name="Strachan C.R."/>
            <person name="Herbold C.W."/>
            <person name="Kirkegaard R.H."/>
            <person name="Daims H."/>
        </authorList>
    </citation>
    <scope>NUCLEOTIDE SEQUENCE [LARGE SCALE GENOMIC DNA]</scope>
    <source>
        <strain evidence="3">EB</strain>
    </source>
</reference>
<feature type="region of interest" description="Disordered" evidence="1">
    <location>
        <begin position="1"/>
        <end position="20"/>
    </location>
</feature>
<gene>
    <name evidence="3" type="ORF">G3M70_04885</name>
</gene>
<dbReference type="GO" id="GO:0016757">
    <property type="term" value="F:glycosyltransferase activity"/>
    <property type="evidence" value="ECO:0007669"/>
    <property type="project" value="InterPro"/>
</dbReference>
<dbReference type="Pfam" id="PF00534">
    <property type="entry name" value="Glycos_transf_1"/>
    <property type="match status" value="1"/>
</dbReference>